<dbReference type="InterPro" id="IPR020456">
    <property type="entry name" value="Acylphosphatase"/>
</dbReference>
<dbReference type="PANTHER" id="PTHR47268:SF4">
    <property type="entry name" value="ACYLPHOSPHATASE"/>
    <property type="match status" value="1"/>
</dbReference>
<dbReference type="NCBIfam" id="NF011022">
    <property type="entry name" value="PRK14451.1"/>
    <property type="match status" value="1"/>
</dbReference>
<dbReference type="PROSITE" id="PS00151">
    <property type="entry name" value="ACYLPHOSPHATASE_2"/>
    <property type="match status" value="1"/>
</dbReference>
<dbReference type="RefSeq" id="WP_010861969.1">
    <property type="nucleotide sequence ID" value="NZ_CP027852.1"/>
</dbReference>
<dbReference type="EMBL" id="JAFNAA010000008">
    <property type="protein sequence ID" value="MBO1108386.1"/>
    <property type="molecule type" value="Genomic_DNA"/>
</dbReference>
<feature type="active site" evidence="5">
    <location>
        <position position="38"/>
    </location>
</feature>
<dbReference type="Proteomes" id="UP000664658">
    <property type="component" value="Unassembled WGS sequence"/>
</dbReference>
<keyword evidence="5 6" id="KW-0378">Hydrolase</keyword>
<evidence type="ECO:0000256" key="6">
    <source>
        <dbReference type="RuleBase" id="RU000553"/>
    </source>
</evidence>
<dbReference type="PROSITE" id="PS00150">
    <property type="entry name" value="ACYLPHOSPHATASE_1"/>
    <property type="match status" value="1"/>
</dbReference>
<evidence type="ECO:0000313" key="9">
    <source>
        <dbReference type="Proteomes" id="UP000664658"/>
    </source>
</evidence>
<dbReference type="Pfam" id="PF00708">
    <property type="entry name" value="Acylphosphatase"/>
    <property type="match status" value="1"/>
</dbReference>
<dbReference type="PANTHER" id="PTHR47268">
    <property type="entry name" value="ACYLPHOSPHATASE"/>
    <property type="match status" value="1"/>
</dbReference>
<dbReference type="NCBIfam" id="NF011000">
    <property type="entry name" value="PRK14426.1"/>
    <property type="match status" value="1"/>
</dbReference>
<dbReference type="GO" id="GO:0003998">
    <property type="term" value="F:acylphosphatase activity"/>
    <property type="evidence" value="ECO:0007669"/>
    <property type="project" value="UniProtKB-EC"/>
</dbReference>
<comment type="similarity">
    <text evidence="1 7">Belongs to the acylphosphatase family.</text>
</comment>
<gene>
    <name evidence="8" type="primary">yccX</name>
    <name evidence="8" type="ORF">J2R62_09150</name>
</gene>
<evidence type="ECO:0000313" key="8">
    <source>
        <dbReference type="EMBL" id="MBO1108386.1"/>
    </source>
</evidence>
<protein>
    <recommendedName>
        <fullName evidence="3 5">Acylphosphatase</fullName>
        <ecNumber evidence="2 5">3.6.1.7</ecNumber>
    </recommendedName>
</protein>
<dbReference type="InterPro" id="IPR017968">
    <property type="entry name" value="Acylphosphatase_CS"/>
</dbReference>
<dbReference type="InterPro" id="IPR036046">
    <property type="entry name" value="Acylphosphatase-like_dom_sf"/>
</dbReference>
<reference evidence="8" key="1">
    <citation type="submission" date="2021-03" db="EMBL/GenBank/DDBJ databases">
        <title>Plesiomonas shigelloides zfcc0051, isolated from zebrafish feces.</title>
        <authorList>
            <person name="Vanderhoek Z."/>
            <person name="Gaulke C."/>
        </authorList>
    </citation>
    <scope>NUCLEOTIDE SEQUENCE</scope>
    <source>
        <strain evidence="8">Zfcc0051</strain>
    </source>
</reference>
<feature type="active site" evidence="5">
    <location>
        <position position="20"/>
    </location>
</feature>
<sequence length="90" mass="10003">MSNISMKISVAGHVQGVGFRYFTQQKALAMGIKGYAKNLNDGRVEVLACGDEETINRFINWLSEGPRSATVECLMAEEVPFCELGEFEIR</sequence>
<dbReference type="InterPro" id="IPR001792">
    <property type="entry name" value="Acylphosphatase-like_dom"/>
</dbReference>
<proteinExistence type="inferred from homology"/>
<name>A0A1A9AWT7_PLESH</name>
<evidence type="ECO:0000256" key="4">
    <source>
        <dbReference type="ARBA" id="ARBA00047645"/>
    </source>
</evidence>
<dbReference type="Gene3D" id="3.30.70.100">
    <property type="match status" value="1"/>
</dbReference>
<dbReference type="KEGG" id="pshi:SAMEA2665130_1087"/>
<organism evidence="8 9">
    <name type="scientific">Plesiomonas shigelloides</name>
    <name type="common">Aeromonas shigelloides</name>
    <dbReference type="NCBI Taxonomy" id="703"/>
    <lineage>
        <taxon>Bacteria</taxon>
        <taxon>Pseudomonadati</taxon>
        <taxon>Pseudomonadota</taxon>
        <taxon>Gammaproteobacteria</taxon>
        <taxon>Enterobacterales</taxon>
        <taxon>Enterobacteriaceae</taxon>
        <taxon>Plesiomonas</taxon>
    </lineage>
</organism>
<evidence type="ECO:0000256" key="2">
    <source>
        <dbReference type="ARBA" id="ARBA00012150"/>
    </source>
</evidence>
<dbReference type="SUPFAM" id="SSF54975">
    <property type="entry name" value="Acylphosphatase/BLUF domain-like"/>
    <property type="match status" value="1"/>
</dbReference>
<dbReference type="GeneID" id="69705946"/>
<evidence type="ECO:0000256" key="1">
    <source>
        <dbReference type="ARBA" id="ARBA00005614"/>
    </source>
</evidence>
<accession>A0A1A9AWT7</accession>
<dbReference type="EC" id="3.6.1.7" evidence="2 5"/>
<dbReference type="PROSITE" id="PS51160">
    <property type="entry name" value="ACYLPHOSPHATASE_3"/>
    <property type="match status" value="1"/>
</dbReference>
<evidence type="ECO:0000256" key="3">
    <source>
        <dbReference type="ARBA" id="ARBA00015991"/>
    </source>
</evidence>
<comment type="caution">
    <text evidence="8">The sequence shown here is derived from an EMBL/GenBank/DDBJ whole genome shotgun (WGS) entry which is preliminary data.</text>
</comment>
<dbReference type="AlphaFoldDB" id="A0A1A9AWT7"/>
<evidence type="ECO:0000256" key="7">
    <source>
        <dbReference type="RuleBase" id="RU004168"/>
    </source>
</evidence>
<evidence type="ECO:0000256" key="5">
    <source>
        <dbReference type="PROSITE-ProRule" id="PRU00520"/>
    </source>
</evidence>
<comment type="catalytic activity">
    <reaction evidence="4 5 6">
        <text>an acyl phosphate + H2O = a carboxylate + phosphate + H(+)</text>
        <dbReference type="Rhea" id="RHEA:14965"/>
        <dbReference type="ChEBI" id="CHEBI:15377"/>
        <dbReference type="ChEBI" id="CHEBI:15378"/>
        <dbReference type="ChEBI" id="CHEBI:29067"/>
        <dbReference type="ChEBI" id="CHEBI:43474"/>
        <dbReference type="ChEBI" id="CHEBI:59918"/>
        <dbReference type="EC" id="3.6.1.7"/>
    </reaction>
</comment>